<keyword evidence="14" id="KW-1208">Phospholipid metabolism</keyword>
<feature type="binding site" evidence="18">
    <location>
        <position position="41"/>
    </location>
    <ligand>
        <name>a divalent metal cation</name>
        <dbReference type="ChEBI" id="CHEBI:60240"/>
    </ligand>
</feature>
<evidence type="ECO:0000256" key="16">
    <source>
        <dbReference type="PIRSR" id="PIRSR600829-2"/>
    </source>
</evidence>
<keyword evidence="9 17" id="KW-0067">ATP-binding</keyword>
<gene>
    <name evidence="20" type="ORF">G9403_09130</name>
</gene>
<evidence type="ECO:0000256" key="9">
    <source>
        <dbReference type="ARBA" id="ARBA00022840"/>
    </source>
</evidence>
<feature type="binding site" evidence="17">
    <location>
        <position position="89"/>
    </location>
    <ligand>
        <name>ATP</name>
        <dbReference type="ChEBI" id="CHEBI:30616"/>
    </ligand>
</feature>
<feature type="binding site" evidence="17">
    <location>
        <position position="41"/>
    </location>
    <ligand>
        <name>ATP</name>
        <dbReference type="ChEBI" id="CHEBI:30616"/>
    </ligand>
</feature>
<dbReference type="GO" id="GO:0005524">
    <property type="term" value="F:ATP binding"/>
    <property type="evidence" value="ECO:0007669"/>
    <property type="project" value="UniProtKB-KW"/>
</dbReference>
<evidence type="ECO:0000256" key="19">
    <source>
        <dbReference type="SAM" id="Phobius"/>
    </source>
</evidence>
<dbReference type="Pfam" id="PF01219">
    <property type="entry name" value="DAGK_prokar"/>
    <property type="match status" value="1"/>
</dbReference>
<feature type="binding site" evidence="16">
    <location>
        <position position="112"/>
    </location>
    <ligand>
        <name>substrate</name>
    </ligand>
</feature>
<accession>A0A4Q7ITG2</accession>
<keyword evidence="18" id="KW-0479">Metal-binding</keyword>
<sequence length="143" mass="15847">MVMDSKDNKKTEETHQVHKNSHFVQAFGHAIAGIGELLVRERNMRFHIFAACVVLIVGIYVDLGRSDWLWISVAVFTVISAEFLNTVVEAIVDLIVGEKYHPLAKVAKDVASGGVLAAVAFAIIVGILIFQPYLLPNLQMIFR</sequence>
<comment type="cofactor">
    <cofactor evidence="18">
        <name>Mg(2+)</name>
        <dbReference type="ChEBI" id="CHEBI:18420"/>
    </cofactor>
    <text evidence="18">Mn(2+), Zn(2+), Cd(2+) and Co(2+) support activity to lesser extents.</text>
</comment>
<dbReference type="GO" id="GO:0008654">
    <property type="term" value="P:phospholipid biosynthetic process"/>
    <property type="evidence" value="ECO:0007669"/>
    <property type="project" value="UniProtKB-KW"/>
</dbReference>
<protein>
    <submittedName>
        <fullName evidence="20">Diacylglycerol kinase family protein</fullName>
    </submittedName>
</protein>
<dbReference type="GO" id="GO:0016301">
    <property type="term" value="F:kinase activity"/>
    <property type="evidence" value="ECO:0007669"/>
    <property type="project" value="UniProtKB-KW"/>
</dbReference>
<keyword evidence="8 20" id="KW-0418">Kinase</keyword>
<dbReference type="InterPro" id="IPR000829">
    <property type="entry name" value="DAGK"/>
</dbReference>
<keyword evidence="5" id="KW-0808">Transferase</keyword>
<comment type="subcellular location">
    <subcellularLocation>
        <location evidence="1">Cell membrane</location>
        <topology evidence="1">Multi-pass membrane protein</topology>
    </subcellularLocation>
</comment>
<feature type="transmembrane region" description="Helical" evidence="19">
    <location>
        <begin position="113"/>
        <end position="134"/>
    </location>
</feature>
<keyword evidence="12 19" id="KW-0472">Membrane</keyword>
<dbReference type="InterPro" id="IPR033717">
    <property type="entry name" value="UDPK"/>
</dbReference>
<evidence type="ECO:0000313" key="20">
    <source>
        <dbReference type="EMBL" id="MDF8371795.1"/>
    </source>
</evidence>
<feature type="transmembrane region" description="Helical" evidence="19">
    <location>
        <begin position="69"/>
        <end position="92"/>
    </location>
</feature>
<feature type="binding site" evidence="18">
    <location>
        <position position="89"/>
    </location>
    <ligand>
        <name>a divalent metal cation</name>
        <dbReference type="ChEBI" id="CHEBI:60240"/>
    </ligand>
</feature>
<keyword evidence="18" id="KW-0460">Magnesium</keyword>
<keyword evidence="7 17" id="KW-0547">Nucleotide-binding</keyword>
<evidence type="ECO:0000256" key="3">
    <source>
        <dbReference type="ARBA" id="ARBA00022475"/>
    </source>
</evidence>
<evidence type="ECO:0000256" key="1">
    <source>
        <dbReference type="ARBA" id="ARBA00004651"/>
    </source>
</evidence>
<comment type="caution">
    <text evidence="20">The sequence shown here is derived from an EMBL/GenBank/DDBJ whole genome shotgun (WGS) entry which is preliminary data.</text>
</comment>
<reference evidence="20 21" key="1">
    <citation type="submission" date="2020-03" db="EMBL/GenBank/DDBJ databases">
        <title>Comparative genomics of Weissella paramesenteroides.</title>
        <authorList>
            <person name="Kant R."/>
            <person name="Takala T."/>
            <person name="Saris P."/>
        </authorList>
    </citation>
    <scope>NUCLEOTIDE SEQUENCE [LARGE SCALE GENOMIC DNA]</scope>
    <source>
        <strain evidence="20 21">SJ27-4</strain>
    </source>
</reference>
<feature type="active site" description="Proton acceptor" evidence="15">
    <location>
        <position position="82"/>
    </location>
</feature>
<organism evidence="20 21">
    <name type="scientific">Weissella paramesenteroides</name>
    <name type="common">Leuconostoc paramesenteroides</name>
    <dbReference type="NCBI Taxonomy" id="1249"/>
    <lineage>
        <taxon>Bacteria</taxon>
        <taxon>Bacillati</taxon>
        <taxon>Bacillota</taxon>
        <taxon>Bacilli</taxon>
        <taxon>Lactobacillales</taxon>
        <taxon>Lactobacillaceae</taxon>
        <taxon>Weissella</taxon>
    </lineage>
</organism>
<dbReference type="Proteomes" id="UP001215461">
    <property type="component" value="Unassembled WGS sequence"/>
</dbReference>
<dbReference type="GO" id="GO:0046872">
    <property type="term" value="F:metal ion binding"/>
    <property type="evidence" value="ECO:0007669"/>
    <property type="project" value="UniProtKB-KW"/>
</dbReference>
<dbReference type="EMBL" id="JAANXN010000013">
    <property type="protein sequence ID" value="MDF8371795.1"/>
    <property type="molecule type" value="Genomic_DNA"/>
</dbReference>
<dbReference type="AlphaFoldDB" id="A0A4Q7ITG2"/>
<name>A0A4Q7ITG2_WEIPA</name>
<evidence type="ECO:0000256" key="12">
    <source>
        <dbReference type="ARBA" id="ARBA00023136"/>
    </source>
</evidence>
<keyword evidence="10 19" id="KW-1133">Transmembrane helix</keyword>
<keyword evidence="4" id="KW-0444">Lipid biosynthesis</keyword>
<evidence type="ECO:0000256" key="17">
    <source>
        <dbReference type="PIRSR" id="PIRSR600829-3"/>
    </source>
</evidence>
<dbReference type="InterPro" id="IPR036945">
    <property type="entry name" value="DAGK_sf"/>
</dbReference>
<dbReference type="PANTHER" id="PTHR34299">
    <property type="entry name" value="DIACYLGLYCEROL KINASE"/>
    <property type="match status" value="1"/>
</dbReference>
<evidence type="ECO:0000256" key="2">
    <source>
        <dbReference type="ARBA" id="ARBA00005967"/>
    </source>
</evidence>
<evidence type="ECO:0000256" key="13">
    <source>
        <dbReference type="ARBA" id="ARBA00023209"/>
    </source>
</evidence>
<feature type="binding site" evidence="17">
    <location>
        <begin position="108"/>
        <end position="109"/>
    </location>
    <ligand>
        <name>ATP</name>
        <dbReference type="ChEBI" id="CHEBI:30616"/>
    </ligand>
</feature>
<evidence type="ECO:0000256" key="11">
    <source>
        <dbReference type="ARBA" id="ARBA00023098"/>
    </source>
</evidence>
<keyword evidence="3" id="KW-1003">Cell membrane</keyword>
<comment type="similarity">
    <text evidence="2">Belongs to the bacterial diacylglycerol kinase family.</text>
</comment>
<evidence type="ECO:0000256" key="14">
    <source>
        <dbReference type="ARBA" id="ARBA00023264"/>
    </source>
</evidence>
<evidence type="ECO:0000256" key="18">
    <source>
        <dbReference type="PIRSR" id="PIRSR600829-4"/>
    </source>
</evidence>
<proteinExistence type="inferred from homology"/>
<dbReference type="CDD" id="cd14265">
    <property type="entry name" value="UDPK_IM_like"/>
    <property type="match status" value="1"/>
</dbReference>
<evidence type="ECO:0000256" key="4">
    <source>
        <dbReference type="ARBA" id="ARBA00022516"/>
    </source>
</evidence>
<keyword evidence="13" id="KW-0594">Phospholipid biosynthesis</keyword>
<evidence type="ECO:0000256" key="7">
    <source>
        <dbReference type="ARBA" id="ARBA00022741"/>
    </source>
</evidence>
<feature type="transmembrane region" description="Helical" evidence="19">
    <location>
        <begin position="46"/>
        <end position="63"/>
    </location>
</feature>
<evidence type="ECO:0000256" key="5">
    <source>
        <dbReference type="ARBA" id="ARBA00022679"/>
    </source>
</evidence>
<feature type="binding site" evidence="16">
    <location>
        <position position="82"/>
    </location>
    <ligand>
        <name>substrate</name>
    </ligand>
</feature>
<keyword evidence="6 19" id="KW-0812">Transmembrane</keyword>
<evidence type="ECO:0000256" key="6">
    <source>
        <dbReference type="ARBA" id="ARBA00022692"/>
    </source>
</evidence>
<evidence type="ECO:0000256" key="10">
    <source>
        <dbReference type="ARBA" id="ARBA00022989"/>
    </source>
</evidence>
<keyword evidence="11" id="KW-0443">Lipid metabolism</keyword>
<evidence type="ECO:0000256" key="8">
    <source>
        <dbReference type="ARBA" id="ARBA00022777"/>
    </source>
</evidence>
<evidence type="ECO:0000313" key="21">
    <source>
        <dbReference type="Proteomes" id="UP001215461"/>
    </source>
</evidence>
<dbReference type="PANTHER" id="PTHR34299:SF1">
    <property type="entry name" value="DIACYLGLYCEROL KINASE"/>
    <property type="match status" value="1"/>
</dbReference>
<dbReference type="GO" id="GO:0005886">
    <property type="term" value="C:plasma membrane"/>
    <property type="evidence" value="ECO:0007669"/>
    <property type="project" value="UniProtKB-SubCell"/>
</dbReference>
<dbReference type="Gene3D" id="1.10.287.3610">
    <property type="match status" value="1"/>
</dbReference>
<evidence type="ECO:0000256" key="15">
    <source>
        <dbReference type="PIRSR" id="PIRSR600829-1"/>
    </source>
</evidence>